<keyword evidence="2" id="KW-1185">Reference proteome</keyword>
<proteinExistence type="predicted"/>
<dbReference type="EMBL" id="LQOX01000094">
    <property type="protein sequence ID" value="ORV70226.1"/>
    <property type="molecule type" value="Genomic_DNA"/>
</dbReference>
<evidence type="ECO:0000313" key="2">
    <source>
        <dbReference type="Proteomes" id="UP000193738"/>
    </source>
</evidence>
<accession>A0A1X1VME5</accession>
<comment type="caution">
    <text evidence="1">The sequence shown here is derived from an EMBL/GenBank/DDBJ whole genome shotgun (WGS) entry which is preliminary data.</text>
</comment>
<dbReference type="STRING" id="1777.AWC07_05480"/>
<protein>
    <submittedName>
        <fullName evidence="1">Uncharacterized protein</fullName>
    </submittedName>
</protein>
<gene>
    <name evidence="1" type="ORF">AWC07_05480</name>
</gene>
<name>A0A1X1VME5_MYCGS</name>
<organism evidence="1 2">
    <name type="scientific">Mycobacterium gastri</name>
    <dbReference type="NCBI Taxonomy" id="1777"/>
    <lineage>
        <taxon>Bacteria</taxon>
        <taxon>Bacillati</taxon>
        <taxon>Actinomycetota</taxon>
        <taxon>Actinomycetes</taxon>
        <taxon>Mycobacteriales</taxon>
        <taxon>Mycobacteriaceae</taxon>
        <taxon>Mycobacterium</taxon>
    </lineage>
</organism>
<evidence type="ECO:0000313" key="1">
    <source>
        <dbReference type="EMBL" id="ORV70226.1"/>
    </source>
</evidence>
<dbReference type="Proteomes" id="UP000193738">
    <property type="component" value="Unassembled WGS sequence"/>
</dbReference>
<sequence length="137" mass="13178">MGQQAPLAGLADNGSMSGCAVFARRPSFTTRTGRAASAAHSTEAAARKGVGITAVAFVTTGRPGSRGVPAITAGTADSAAEGRSGVAPVAAVTAIADRTAVTTTPTATAVGRSIHQVGGKPVTASATVAAGNDCGTR</sequence>
<reference evidence="1 2" key="1">
    <citation type="submission" date="2016-01" db="EMBL/GenBank/DDBJ databases">
        <title>The new phylogeny of the genus Mycobacterium.</title>
        <authorList>
            <person name="Tarcisio F."/>
            <person name="Conor M."/>
            <person name="Antonella G."/>
            <person name="Elisabetta G."/>
            <person name="Giulia F.S."/>
            <person name="Sara T."/>
            <person name="Anna F."/>
            <person name="Clotilde B."/>
            <person name="Roberto B."/>
            <person name="Veronica D.S."/>
            <person name="Fabio R."/>
            <person name="Monica P."/>
            <person name="Olivier J."/>
            <person name="Enrico T."/>
            <person name="Nicola S."/>
        </authorList>
    </citation>
    <scope>NUCLEOTIDE SEQUENCE [LARGE SCALE GENOMIC DNA]</scope>
    <source>
        <strain evidence="1 2">DSM 43505</strain>
    </source>
</reference>
<dbReference type="AlphaFoldDB" id="A0A1X1VME5"/>